<dbReference type="RefSeq" id="WP_271714858.1">
    <property type="nucleotide sequence ID" value="NZ_AP024169.1"/>
</dbReference>
<feature type="transmembrane region" description="Helical" evidence="14">
    <location>
        <begin position="151"/>
        <end position="173"/>
    </location>
</feature>
<dbReference type="SMART" id="SM00387">
    <property type="entry name" value="HATPase_c"/>
    <property type="match status" value="1"/>
</dbReference>
<dbReference type="PANTHER" id="PTHR45528">
    <property type="entry name" value="SENSOR HISTIDINE KINASE CPXA"/>
    <property type="match status" value="1"/>
</dbReference>
<dbReference type="SMART" id="SM00388">
    <property type="entry name" value="HisKA"/>
    <property type="match status" value="1"/>
</dbReference>
<dbReference type="SUPFAM" id="SSF47384">
    <property type="entry name" value="Homodimeric domain of signal transducing histidine kinase"/>
    <property type="match status" value="1"/>
</dbReference>
<evidence type="ECO:0000256" key="5">
    <source>
        <dbReference type="ARBA" id="ARBA00022553"/>
    </source>
</evidence>
<dbReference type="PROSITE" id="PS50109">
    <property type="entry name" value="HIS_KIN"/>
    <property type="match status" value="1"/>
</dbReference>
<dbReference type="InterPro" id="IPR036890">
    <property type="entry name" value="HATPase_C_sf"/>
</dbReference>
<dbReference type="GO" id="GO:0005886">
    <property type="term" value="C:plasma membrane"/>
    <property type="evidence" value="ECO:0007669"/>
    <property type="project" value="UniProtKB-SubCell"/>
</dbReference>
<evidence type="ECO:0000256" key="1">
    <source>
        <dbReference type="ARBA" id="ARBA00000085"/>
    </source>
</evidence>
<dbReference type="SUPFAM" id="SSF55874">
    <property type="entry name" value="ATPase domain of HSP90 chaperone/DNA topoisomerase II/histidine kinase"/>
    <property type="match status" value="1"/>
</dbReference>
<keyword evidence="6" id="KW-0808">Transferase</keyword>
<keyword evidence="4" id="KW-1003">Cell membrane</keyword>
<dbReference type="Proteomes" id="UP000595897">
    <property type="component" value="Chromosome"/>
</dbReference>
<dbReference type="KEGG" id="ahb:bsdtb5_08840"/>
<dbReference type="Pfam" id="PF00512">
    <property type="entry name" value="HisKA"/>
    <property type="match status" value="1"/>
</dbReference>
<dbReference type="CDD" id="cd00082">
    <property type="entry name" value="HisKA"/>
    <property type="match status" value="1"/>
</dbReference>
<comment type="subcellular location">
    <subcellularLocation>
        <location evidence="2">Cell membrane</location>
        <topology evidence="2">Multi-pass membrane protein</topology>
    </subcellularLocation>
</comment>
<feature type="domain" description="HAMP" evidence="16">
    <location>
        <begin position="175"/>
        <end position="228"/>
    </location>
</feature>
<keyword evidence="13 14" id="KW-0472">Membrane</keyword>
<dbReference type="GO" id="GO:0005524">
    <property type="term" value="F:ATP binding"/>
    <property type="evidence" value="ECO:0007669"/>
    <property type="project" value="UniProtKB-KW"/>
</dbReference>
<dbReference type="Pfam" id="PF02518">
    <property type="entry name" value="HATPase_c"/>
    <property type="match status" value="1"/>
</dbReference>
<evidence type="ECO:0000256" key="14">
    <source>
        <dbReference type="SAM" id="Phobius"/>
    </source>
</evidence>
<evidence type="ECO:0000256" key="8">
    <source>
        <dbReference type="ARBA" id="ARBA00022741"/>
    </source>
</evidence>
<dbReference type="PRINTS" id="PR00344">
    <property type="entry name" value="BCTRLSENSOR"/>
</dbReference>
<dbReference type="EC" id="2.7.13.3" evidence="3"/>
<keyword evidence="18" id="KW-1185">Reference proteome</keyword>
<accession>A0A7R7EIX7</accession>
<sequence>MHSIRRRLMYLFVLCCFITVISSTFFVNLAITETFKNYVSNNQQKRNERLVKYFEEVYSTDLKWTTNTGKELQHEGYMSNYCLTLLDKDKKEVWAMDPKELKTMTSQRSGGEYRTTTFKIYYKDNVVGYLMIGQYQPILISDEDQNFINTINFYIGISVFVTIIVSILISFYFSKQFSNPIKSVSETSAQLSEGNYKAKVETISKVIEINRLIKSINILGEKLEYQDELRKRLVSDISHEIRTPLNIFQNNLEAMIDGIFPPTIERLNSLNEEVIRFGKLLNNLDVLKQFEEEQTKTNFENINLYTLIENTCKDFMIHAQKKNIEIQFKAKKNIYDILGNKDDLKRVFINLLSNAIKFNRDSGKILVSMKQDNHYIDIFIKDTGVGIKKEDLPFVFERLYRGDKSRNEIEGTGLGLTIVKKIMILHSATIEVESIEDVGTTFILRFKKNK</sequence>
<evidence type="ECO:0000313" key="17">
    <source>
        <dbReference type="EMBL" id="BCN29589.1"/>
    </source>
</evidence>
<evidence type="ECO:0000256" key="4">
    <source>
        <dbReference type="ARBA" id="ARBA00022475"/>
    </source>
</evidence>
<dbReference type="InterPro" id="IPR003660">
    <property type="entry name" value="HAMP_dom"/>
</dbReference>
<organism evidence="17 18">
    <name type="scientific">Anaeromicropila herbilytica</name>
    <dbReference type="NCBI Taxonomy" id="2785025"/>
    <lineage>
        <taxon>Bacteria</taxon>
        <taxon>Bacillati</taxon>
        <taxon>Bacillota</taxon>
        <taxon>Clostridia</taxon>
        <taxon>Lachnospirales</taxon>
        <taxon>Lachnospiraceae</taxon>
        <taxon>Anaeromicropila</taxon>
    </lineage>
</organism>
<dbReference type="InterPro" id="IPR003661">
    <property type="entry name" value="HisK_dim/P_dom"/>
</dbReference>
<name>A0A7R7EIX7_9FIRM</name>
<dbReference type="InterPro" id="IPR005467">
    <property type="entry name" value="His_kinase_dom"/>
</dbReference>
<dbReference type="PROSITE" id="PS50885">
    <property type="entry name" value="HAMP"/>
    <property type="match status" value="1"/>
</dbReference>
<evidence type="ECO:0000256" key="9">
    <source>
        <dbReference type="ARBA" id="ARBA00022777"/>
    </source>
</evidence>
<dbReference type="InterPro" id="IPR004358">
    <property type="entry name" value="Sig_transdc_His_kin-like_C"/>
</dbReference>
<keyword evidence="11 14" id="KW-1133">Transmembrane helix</keyword>
<gene>
    <name evidence="17" type="ORF">bsdtb5_08840</name>
</gene>
<dbReference type="InterPro" id="IPR036097">
    <property type="entry name" value="HisK_dim/P_sf"/>
</dbReference>
<evidence type="ECO:0000256" key="10">
    <source>
        <dbReference type="ARBA" id="ARBA00022840"/>
    </source>
</evidence>
<protein>
    <recommendedName>
        <fullName evidence="3">histidine kinase</fullName>
        <ecNumber evidence="3">2.7.13.3</ecNumber>
    </recommendedName>
</protein>
<evidence type="ECO:0000256" key="3">
    <source>
        <dbReference type="ARBA" id="ARBA00012438"/>
    </source>
</evidence>
<proteinExistence type="predicted"/>
<dbReference type="Gene3D" id="3.30.565.10">
    <property type="entry name" value="Histidine kinase-like ATPase, C-terminal domain"/>
    <property type="match status" value="1"/>
</dbReference>
<dbReference type="Gene3D" id="6.10.340.10">
    <property type="match status" value="1"/>
</dbReference>
<evidence type="ECO:0000313" key="18">
    <source>
        <dbReference type="Proteomes" id="UP000595897"/>
    </source>
</evidence>
<dbReference type="EMBL" id="AP024169">
    <property type="protein sequence ID" value="BCN29589.1"/>
    <property type="molecule type" value="Genomic_DNA"/>
</dbReference>
<keyword evidence="7 14" id="KW-0812">Transmembrane</keyword>
<feature type="transmembrane region" description="Helical" evidence="14">
    <location>
        <begin position="9"/>
        <end position="31"/>
    </location>
</feature>
<evidence type="ECO:0000259" key="15">
    <source>
        <dbReference type="PROSITE" id="PS50109"/>
    </source>
</evidence>
<feature type="domain" description="Histidine kinase" evidence="15">
    <location>
        <begin position="236"/>
        <end position="450"/>
    </location>
</feature>
<keyword evidence="9 17" id="KW-0418">Kinase</keyword>
<evidence type="ECO:0000259" key="16">
    <source>
        <dbReference type="PROSITE" id="PS50885"/>
    </source>
</evidence>
<evidence type="ECO:0000256" key="6">
    <source>
        <dbReference type="ARBA" id="ARBA00022679"/>
    </source>
</evidence>
<dbReference type="AlphaFoldDB" id="A0A7R7EIX7"/>
<evidence type="ECO:0000256" key="13">
    <source>
        <dbReference type="ARBA" id="ARBA00023136"/>
    </source>
</evidence>
<evidence type="ECO:0000256" key="11">
    <source>
        <dbReference type="ARBA" id="ARBA00022989"/>
    </source>
</evidence>
<dbReference type="FunFam" id="3.30.565.10:FF:000006">
    <property type="entry name" value="Sensor histidine kinase WalK"/>
    <property type="match status" value="1"/>
</dbReference>
<keyword evidence="8" id="KW-0547">Nucleotide-binding</keyword>
<evidence type="ECO:0000256" key="7">
    <source>
        <dbReference type="ARBA" id="ARBA00022692"/>
    </source>
</evidence>
<dbReference type="InterPro" id="IPR050398">
    <property type="entry name" value="HssS/ArlS-like"/>
</dbReference>
<dbReference type="CDD" id="cd06225">
    <property type="entry name" value="HAMP"/>
    <property type="match status" value="1"/>
</dbReference>
<dbReference type="InterPro" id="IPR003594">
    <property type="entry name" value="HATPase_dom"/>
</dbReference>
<keyword evidence="10" id="KW-0067">ATP-binding</keyword>
<keyword evidence="12" id="KW-0902">Two-component regulatory system</keyword>
<dbReference type="PANTHER" id="PTHR45528:SF1">
    <property type="entry name" value="SENSOR HISTIDINE KINASE CPXA"/>
    <property type="match status" value="1"/>
</dbReference>
<evidence type="ECO:0000256" key="12">
    <source>
        <dbReference type="ARBA" id="ARBA00023012"/>
    </source>
</evidence>
<dbReference type="Gene3D" id="1.10.287.130">
    <property type="match status" value="1"/>
</dbReference>
<keyword evidence="5" id="KW-0597">Phosphoprotein</keyword>
<reference evidence="17 18" key="1">
    <citation type="submission" date="2020-11" db="EMBL/GenBank/DDBJ databases">
        <title>Draft genome sequencing of a Lachnospiraceae strain isolated from anoxic soil subjected to BSD treatment.</title>
        <authorList>
            <person name="Uek A."/>
            <person name="Tonouchi A."/>
        </authorList>
    </citation>
    <scope>NUCLEOTIDE SEQUENCE [LARGE SCALE GENOMIC DNA]</scope>
    <source>
        <strain evidence="17 18">TB5</strain>
    </source>
</reference>
<evidence type="ECO:0000256" key="2">
    <source>
        <dbReference type="ARBA" id="ARBA00004651"/>
    </source>
</evidence>
<comment type="catalytic activity">
    <reaction evidence="1">
        <text>ATP + protein L-histidine = ADP + protein N-phospho-L-histidine.</text>
        <dbReference type="EC" id="2.7.13.3"/>
    </reaction>
</comment>
<dbReference type="GO" id="GO:0000155">
    <property type="term" value="F:phosphorelay sensor kinase activity"/>
    <property type="evidence" value="ECO:0007669"/>
    <property type="project" value="InterPro"/>
</dbReference>